<keyword evidence="2" id="KW-1185">Reference proteome</keyword>
<protein>
    <submittedName>
        <fullName evidence="1">Uncharacterized protein</fullName>
    </submittedName>
</protein>
<organism evidence="1 2">
    <name type="scientific">Salibacterium halotolerans</name>
    <dbReference type="NCBI Taxonomy" id="1884432"/>
    <lineage>
        <taxon>Bacteria</taxon>
        <taxon>Bacillati</taxon>
        <taxon>Bacillota</taxon>
        <taxon>Bacilli</taxon>
        <taxon>Bacillales</taxon>
        <taxon>Bacillaceae</taxon>
    </lineage>
</organism>
<name>A0A1I5MN53_9BACI</name>
<evidence type="ECO:0000313" key="1">
    <source>
        <dbReference type="EMBL" id="SFP11018.1"/>
    </source>
</evidence>
<accession>A0A1I5MN53</accession>
<evidence type="ECO:0000313" key="2">
    <source>
        <dbReference type="Proteomes" id="UP000198892"/>
    </source>
</evidence>
<proteinExistence type="predicted"/>
<dbReference type="OrthoDB" id="9802430at2"/>
<reference evidence="2" key="1">
    <citation type="submission" date="2016-10" db="EMBL/GenBank/DDBJ databases">
        <authorList>
            <person name="Varghese N."/>
            <person name="Submissions S."/>
        </authorList>
    </citation>
    <scope>NUCLEOTIDE SEQUENCE [LARGE SCALE GENOMIC DNA]</scope>
    <source>
        <strain evidence="2">S7</strain>
    </source>
</reference>
<sequence>MVRLKDYLEEDLDTFFNTDEFAEEIDITHNKKTKRLTVIPDDDLLKRHALKEGKEGLAEDGLLIHVAKRDFVEAFGEPYHDQRLNLRKSLYTIIEYQEDHDVYTITLRRYSVI</sequence>
<dbReference type="EMBL" id="FOXD01000002">
    <property type="protein sequence ID" value="SFP11018.1"/>
    <property type="molecule type" value="Genomic_DNA"/>
</dbReference>
<dbReference type="RefSeq" id="WP_093335118.1">
    <property type="nucleotide sequence ID" value="NZ_FOXD01000002.1"/>
</dbReference>
<dbReference type="AlphaFoldDB" id="A0A1I5MN53"/>
<dbReference type="STRING" id="1884432.SAMN05518683_102288"/>
<gene>
    <name evidence="1" type="ORF">SAMN05518683_102288</name>
</gene>
<dbReference type="Proteomes" id="UP000198892">
    <property type="component" value="Unassembled WGS sequence"/>
</dbReference>